<feature type="transmembrane region" description="Helical" evidence="2">
    <location>
        <begin position="74"/>
        <end position="99"/>
    </location>
</feature>
<protein>
    <submittedName>
        <fullName evidence="4">AarF/ABC1/UbiB kinase family protein</fullName>
    </submittedName>
</protein>
<dbReference type="Proteomes" id="UP000307380">
    <property type="component" value="Unassembled WGS sequence"/>
</dbReference>
<evidence type="ECO:0000259" key="3">
    <source>
        <dbReference type="Pfam" id="PF03109"/>
    </source>
</evidence>
<keyword evidence="5" id="KW-1185">Reference proteome</keyword>
<dbReference type="EMBL" id="SSSN01000005">
    <property type="protein sequence ID" value="THG34372.1"/>
    <property type="molecule type" value="Genomic_DNA"/>
</dbReference>
<dbReference type="InterPro" id="IPR011009">
    <property type="entry name" value="Kinase-like_dom_sf"/>
</dbReference>
<feature type="transmembrane region" description="Helical" evidence="2">
    <location>
        <begin position="624"/>
        <end position="643"/>
    </location>
</feature>
<feature type="transmembrane region" description="Helical" evidence="2">
    <location>
        <begin position="655"/>
        <end position="675"/>
    </location>
</feature>
<dbReference type="OrthoDB" id="9795390at2"/>
<keyword evidence="4" id="KW-0418">Kinase</keyword>
<dbReference type="RefSeq" id="WP_136424170.1">
    <property type="nucleotide sequence ID" value="NZ_SSSN01000005.1"/>
</dbReference>
<dbReference type="CDD" id="cd05121">
    <property type="entry name" value="ABC1_ADCK3-like"/>
    <property type="match status" value="1"/>
</dbReference>
<proteinExistence type="inferred from homology"/>
<dbReference type="Gene3D" id="1.10.510.10">
    <property type="entry name" value="Transferase(Phosphotransferase) domain 1"/>
    <property type="match status" value="1"/>
</dbReference>
<keyword evidence="2" id="KW-0812">Transmembrane</keyword>
<evidence type="ECO:0000256" key="2">
    <source>
        <dbReference type="SAM" id="Phobius"/>
    </source>
</evidence>
<comment type="caution">
    <text evidence="4">The sequence shown here is derived from an EMBL/GenBank/DDBJ whole genome shotgun (WGS) entry which is preliminary data.</text>
</comment>
<dbReference type="AlphaFoldDB" id="A0A4S4FWB1"/>
<dbReference type="PANTHER" id="PTHR10566">
    <property type="entry name" value="CHAPERONE-ACTIVITY OF BC1 COMPLEX CABC1 -RELATED"/>
    <property type="match status" value="1"/>
</dbReference>
<evidence type="ECO:0000313" key="4">
    <source>
        <dbReference type="EMBL" id="THG34372.1"/>
    </source>
</evidence>
<dbReference type="InterPro" id="IPR050154">
    <property type="entry name" value="UbiB_kinase"/>
</dbReference>
<gene>
    <name evidence="4" type="ORF">E6C70_08870</name>
</gene>
<dbReference type="Pfam" id="PF03109">
    <property type="entry name" value="ABC1"/>
    <property type="match status" value="1"/>
</dbReference>
<evidence type="ECO:0000313" key="5">
    <source>
        <dbReference type="Proteomes" id="UP000307380"/>
    </source>
</evidence>
<sequence length="684" mass="72746">MLIDIATIVLGAVSAVLVGFVSRRILGTPVGWPRSIVVGVIVFLIGWPFAGWVVDQTGLESAMARGGRVGAEATLVTVAVVIVSIGWIFAGGVATLVALEAIFPTHPLRNPVDVVRAAVKQRRRTRRYLQIVSIASSHGAGWLFHGGSRADSELSTSQQRADAIVETINASGVTFVKLGQVLSTRRDLIPEPYLSALASLQSAASTLPWERLLPVVEGDIGGPLASVFRSVDEQPLAAASVAQVHRAVLNDGTAVVLKVQRPDASAQVQADVDIVLRLADRAEVASPLAHDLRVAALARGFTTTLLEELDYRVERLNTEMIRAAVANVDHLDGGARSGQPGGGPSAAEGSPIAVPRIHAAASGRRVLTMDLVEGKPLSGAAAELGQLTHEQRTALATVLMRAVLEQILVHGVFHADLHPGNVILQPGGTLALIDFGAVGIIERSRRGHLTALLLAAMSEDDTGATDALLQIVDVPEGFEVDEFRHEVGVVLTTQKFRPPGDGSIFTRMLDVIRRHRIALPADLASAFRSFATLEGCLRVIEPDFDLVENALPMVPSLMRKTVHLRQLATATQARAMVTAGILRELPRRLDTLLTGVERGTFGVRLRTLDDAETQGFIQKITSEVVGTLVSIAAVVIAVVLIVSDVGPVLAGGLRLLDLIGVVVGLFGFLGLLRVVRQIFVRRSP</sequence>
<accession>A0A4S4FWB1</accession>
<feature type="transmembrane region" description="Helical" evidence="2">
    <location>
        <begin position="6"/>
        <end position="23"/>
    </location>
</feature>
<dbReference type="SUPFAM" id="SSF56112">
    <property type="entry name" value="Protein kinase-like (PK-like)"/>
    <property type="match status" value="1"/>
</dbReference>
<feature type="domain" description="ABC1 atypical kinase-like" evidence="3">
    <location>
        <begin position="200"/>
        <end position="464"/>
    </location>
</feature>
<dbReference type="GO" id="GO:0016301">
    <property type="term" value="F:kinase activity"/>
    <property type="evidence" value="ECO:0007669"/>
    <property type="project" value="UniProtKB-KW"/>
</dbReference>
<name>A0A4S4FWB1_9MICO</name>
<keyword evidence="2" id="KW-1133">Transmembrane helix</keyword>
<keyword evidence="2" id="KW-0472">Membrane</keyword>
<dbReference type="PANTHER" id="PTHR10566:SF113">
    <property type="entry name" value="PROTEIN ACTIVITY OF BC1 COMPLEX KINASE 7, CHLOROPLASTIC"/>
    <property type="match status" value="1"/>
</dbReference>
<organism evidence="4 5">
    <name type="scientific">Orlajensenia flava</name>
    <dbReference type="NCBI Taxonomy" id="2565934"/>
    <lineage>
        <taxon>Bacteria</taxon>
        <taxon>Bacillati</taxon>
        <taxon>Actinomycetota</taxon>
        <taxon>Actinomycetes</taxon>
        <taxon>Micrococcales</taxon>
        <taxon>Microbacteriaceae</taxon>
        <taxon>Orlajensenia</taxon>
    </lineage>
</organism>
<feature type="transmembrane region" description="Helical" evidence="2">
    <location>
        <begin position="35"/>
        <end position="54"/>
    </location>
</feature>
<keyword evidence="4" id="KW-0808">Transferase</keyword>
<reference evidence="4 5" key="1">
    <citation type="submission" date="2019-04" db="EMBL/GenBank/DDBJ databases">
        <authorList>
            <person name="Jiang L."/>
        </authorList>
    </citation>
    <scope>NUCLEOTIDE SEQUENCE [LARGE SCALE GENOMIC DNA]</scope>
    <source>
        <strain evidence="4 5">YIM 131861</strain>
    </source>
</reference>
<dbReference type="InterPro" id="IPR004147">
    <property type="entry name" value="ABC1_dom"/>
</dbReference>
<evidence type="ECO:0000256" key="1">
    <source>
        <dbReference type="ARBA" id="ARBA00009670"/>
    </source>
</evidence>
<comment type="similarity">
    <text evidence="1">Belongs to the protein kinase superfamily. ADCK protein kinase family.</text>
</comment>